<dbReference type="EMBL" id="JOKG01000005">
    <property type="protein sequence ID" value="KEQ12074.1"/>
    <property type="molecule type" value="Genomic_DNA"/>
</dbReference>
<gene>
    <name evidence="1" type="ORF">GZ77_23660</name>
</gene>
<reference evidence="1 2" key="1">
    <citation type="submission" date="2014-06" db="EMBL/GenBank/DDBJ databases">
        <title>Whole Genome Sequences of Three Symbiotic Endozoicomonas Bacteria.</title>
        <authorList>
            <person name="Neave M.J."/>
            <person name="Apprill A."/>
            <person name="Voolstra C.R."/>
        </authorList>
    </citation>
    <scope>NUCLEOTIDE SEQUENCE [LARGE SCALE GENOMIC DNA]</scope>
    <source>
        <strain evidence="1 2">LMG 24815</strain>
    </source>
</reference>
<keyword evidence="2" id="KW-1185">Reference proteome</keyword>
<organism evidence="1 2">
    <name type="scientific">Endozoicomonas montiporae</name>
    <dbReference type="NCBI Taxonomy" id="1027273"/>
    <lineage>
        <taxon>Bacteria</taxon>
        <taxon>Pseudomonadati</taxon>
        <taxon>Pseudomonadota</taxon>
        <taxon>Gammaproteobacteria</taxon>
        <taxon>Oceanospirillales</taxon>
        <taxon>Endozoicomonadaceae</taxon>
        <taxon>Endozoicomonas</taxon>
    </lineage>
</organism>
<protein>
    <submittedName>
        <fullName evidence="1">Uncharacterized protein</fullName>
    </submittedName>
</protein>
<name>A0A081N0V1_9GAMM</name>
<accession>A0A081N0V1</accession>
<comment type="caution">
    <text evidence="1">The sequence shown here is derived from an EMBL/GenBank/DDBJ whole genome shotgun (WGS) entry which is preliminary data.</text>
</comment>
<evidence type="ECO:0000313" key="2">
    <source>
        <dbReference type="Proteomes" id="UP000028006"/>
    </source>
</evidence>
<dbReference type="Proteomes" id="UP000028006">
    <property type="component" value="Unassembled WGS sequence"/>
</dbReference>
<sequence>MTNISDVKELLHPLFQTDIFTTYVFPRWQSPDGLVGLLFSVTLVTYRSSGVQKCSTFPESSMAAF</sequence>
<proteinExistence type="predicted"/>
<evidence type="ECO:0000313" key="1">
    <source>
        <dbReference type="EMBL" id="KEQ12074.1"/>
    </source>
</evidence>
<dbReference type="AlphaFoldDB" id="A0A081N0V1"/>